<dbReference type="KEGG" id="pbi:103067616"/>
<dbReference type="CTD" id="109313821"/>
<dbReference type="OrthoDB" id="10033658at2759"/>
<dbReference type="RefSeq" id="XP_025022874.1">
    <property type="nucleotide sequence ID" value="XM_025167106.1"/>
</dbReference>
<dbReference type="PANTHER" id="PTHR36130:SF1">
    <property type="entry name" value="RIKEN CDNA 4933430I17 GENE"/>
    <property type="match status" value="1"/>
</dbReference>
<proteinExistence type="predicted"/>
<dbReference type="AlphaFoldDB" id="A0A9F5IY32"/>
<evidence type="ECO:0000313" key="2">
    <source>
        <dbReference type="Proteomes" id="UP000695026"/>
    </source>
</evidence>
<accession>A0A9F5IY32</accession>
<name>A0A9F5IY32_PYTBI</name>
<keyword evidence="2" id="KW-1185">Reference proteome</keyword>
<dbReference type="PANTHER" id="PTHR36130">
    <property type="entry name" value="RIKEN CDNA 4933430I17 GENE"/>
    <property type="match status" value="1"/>
</dbReference>
<dbReference type="Proteomes" id="UP000695026">
    <property type="component" value="Unplaced"/>
</dbReference>
<feature type="compositionally biased region" description="Polar residues" evidence="1">
    <location>
        <begin position="271"/>
        <end position="280"/>
    </location>
</feature>
<reference evidence="3" key="1">
    <citation type="submission" date="2025-08" db="UniProtKB">
        <authorList>
            <consortium name="RefSeq"/>
        </authorList>
    </citation>
    <scope>IDENTIFICATION</scope>
    <source>
        <tissue evidence="3">Liver</tissue>
    </source>
</reference>
<feature type="region of interest" description="Disordered" evidence="1">
    <location>
        <begin position="217"/>
        <end position="286"/>
    </location>
</feature>
<gene>
    <name evidence="3" type="primary">CUNH9orf43</name>
</gene>
<dbReference type="OMA" id="DETICDM"/>
<dbReference type="GeneID" id="103067616"/>
<organism evidence="2 3">
    <name type="scientific">Python bivittatus</name>
    <name type="common">Burmese python</name>
    <name type="synonym">Python molurus bivittatus</name>
    <dbReference type="NCBI Taxonomy" id="176946"/>
    <lineage>
        <taxon>Eukaryota</taxon>
        <taxon>Metazoa</taxon>
        <taxon>Chordata</taxon>
        <taxon>Craniata</taxon>
        <taxon>Vertebrata</taxon>
        <taxon>Euteleostomi</taxon>
        <taxon>Lepidosauria</taxon>
        <taxon>Squamata</taxon>
        <taxon>Bifurcata</taxon>
        <taxon>Unidentata</taxon>
        <taxon>Episquamata</taxon>
        <taxon>Toxicofera</taxon>
        <taxon>Serpentes</taxon>
        <taxon>Henophidia</taxon>
        <taxon>Pythonidae</taxon>
        <taxon>Python</taxon>
    </lineage>
</organism>
<dbReference type="Pfam" id="PF15504">
    <property type="entry name" value="DUF4647"/>
    <property type="match status" value="1"/>
</dbReference>
<sequence>MGTTNVGQWDETICNMMACQHPPCWESMWRIESGHPRILLKKTGTPGRDSLESEDKLPTLKIVDLPFNYPQRERIKCAESFGSISKTISSSKEARSYFSNSTLNDGWIPPISILSSERNSFPGLNSRTESHSRHFSPMRFTSLRQAEKIQVRDLAELAVRRLGYQPACGNTVVRWFPDVRCRFLQPEKPDPRATASPRRICVKDLALESILSLKDNQGSERRKLNKVPTGGQPYLLHLRRSQKSSNKSSSVGQEGNADDSLVRTRQRSTHSLHLSPQNEGDVNLDSKRGRAVLENRETLAAPFIVQKACSFSRFETKIPVKDKDSGRSPGQPKITSGGSLVLRRLMAEQLGGAGSNQDEKGGGLLEHSQACPESAAGNCKLQTSPRVVAKRTPCMKFMEYKSHTARLDVEGECSDFYSRGLPYGVIEACNLRN</sequence>
<evidence type="ECO:0000313" key="3">
    <source>
        <dbReference type="RefSeq" id="XP_025022874.1"/>
    </source>
</evidence>
<dbReference type="InterPro" id="IPR029134">
    <property type="entry name" value="DUF4647"/>
</dbReference>
<protein>
    <submittedName>
        <fullName evidence="3">Uncharacterized protein C9orf43 homolog isoform X1</fullName>
    </submittedName>
</protein>
<evidence type="ECO:0000256" key="1">
    <source>
        <dbReference type="SAM" id="MobiDB-lite"/>
    </source>
</evidence>